<evidence type="ECO:0000313" key="3">
    <source>
        <dbReference type="EMBL" id="RDW72859.1"/>
    </source>
</evidence>
<dbReference type="EMBL" id="PDLM01000007">
    <property type="protein sequence ID" value="RDW72859.1"/>
    <property type="molecule type" value="Genomic_DNA"/>
</dbReference>
<dbReference type="Gene3D" id="3.40.630.30">
    <property type="match status" value="1"/>
</dbReference>
<dbReference type="AlphaFoldDB" id="A0A3D8RFM8"/>
<proteinExistence type="predicted"/>
<feature type="domain" description="N-acetyltransferase" evidence="2">
    <location>
        <begin position="36"/>
        <end position="185"/>
    </location>
</feature>
<dbReference type="SUPFAM" id="SSF55729">
    <property type="entry name" value="Acyl-CoA N-acyltransferases (Nat)"/>
    <property type="match status" value="1"/>
</dbReference>
<feature type="compositionally biased region" description="Basic and acidic residues" evidence="1">
    <location>
        <begin position="181"/>
        <end position="194"/>
    </location>
</feature>
<comment type="caution">
    <text evidence="3">The sequence shown here is derived from an EMBL/GenBank/DDBJ whole genome shotgun (WGS) entry which is preliminary data.</text>
</comment>
<feature type="region of interest" description="Disordered" evidence="1">
    <location>
        <begin position="166"/>
        <end position="194"/>
    </location>
</feature>
<dbReference type="Pfam" id="PF00583">
    <property type="entry name" value="Acetyltransf_1"/>
    <property type="match status" value="1"/>
</dbReference>
<dbReference type="PROSITE" id="PS51186">
    <property type="entry name" value="GNAT"/>
    <property type="match status" value="1"/>
</dbReference>
<dbReference type="OrthoDB" id="10039976at2759"/>
<dbReference type="CDD" id="cd04301">
    <property type="entry name" value="NAT_SF"/>
    <property type="match status" value="1"/>
</dbReference>
<sequence length="194" mass="21491">MSTQPGATSGEGTSLRTQHRTWSQGDYVITTDPTHIPIATLNAAFASDDFYWAKGLPDAVLAETLRNSLNFSIFHHPGGNGRATADGEFMGFARCITDFTTFLYLTDVYVWPAHQSKGLGKWLVGCVQEVVESMPYLRRSLCFTSDWERSVPFYEKIMGMELVESHRQPDGSGVGPAVLMRRGDGDPSKVHKKV</sequence>
<keyword evidence="4" id="KW-1185">Reference proteome</keyword>
<dbReference type="STRING" id="1849047.A0A3D8RFM8"/>
<accession>A0A3D8RFM8</accession>
<dbReference type="InterPro" id="IPR053144">
    <property type="entry name" value="Acetyltransferase_Butenolide"/>
</dbReference>
<evidence type="ECO:0000259" key="2">
    <source>
        <dbReference type="PROSITE" id="PS51186"/>
    </source>
</evidence>
<dbReference type="GO" id="GO:0016747">
    <property type="term" value="F:acyltransferase activity, transferring groups other than amino-acyl groups"/>
    <property type="evidence" value="ECO:0007669"/>
    <property type="project" value="InterPro"/>
</dbReference>
<gene>
    <name evidence="3" type="ORF">BP6252_06766</name>
</gene>
<dbReference type="InterPro" id="IPR016181">
    <property type="entry name" value="Acyl_CoA_acyltransferase"/>
</dbReference>
<dbReference type="PANTHER" id="PTHR43233:SF1">
    <property type="entry name" value="FAMILY N-ACETYLTRANSFERASE, PUTATIVE (AFU_ORTHOLOGUE AFUA_6G03350)-RELATED"/>
    <property type="match status" value="1"/>
</dbReference>
<dbReference type="InterPro" id="IPR000182">
    <property type="entry name" value="GNAT_dom"/>
</dbReference>
<reference evidence="3 4" key="1">
    <citation type="journal article" date="2018" name="IMA Fungus">
        <title>IMA Genome-F 9: Draft genome sequence of Annulohypoxylon stygium, Aspergillus mulundensis, Berkeleyomyces basicola (syn. Thielaviopsis basicola), Ceratocystis smalleyi, two Cercospora beticola strains, Coleophoma cylindrospora, Fusarium fracticaudum, Phialophora cf. hyalina, and Morchella septimelata.</title>
        <authorList>
            <person name="Wingfield B.D."/>
            <person name="Bills G.F."/>
            <person name="Dong Y."/>
            <person name="Huang W."/>
            <person name="Nel W.J."/>
            <person name="Swalarsk-Parry B.S."/>
            <person name="Vaghefi N."/>
            <person name="Wilken P.M."/>
            <person name="An Z."/>
            <person name="de Beer Z.W."/>
            <person name="De Vos L."/>
            <person name="Chen L."/>
            <person name="Duong T.A."/>
            <person name="Gao Y."/>
            <person name="Hammerbacher A."/>
            <person name="Kikkert J.R."/>
            <person name="Li Y."/>
            <person name="Li H."/>
            <person name="Li K."/>
            <person name="Li Q."/>
            <person name="Liu X."/>
            <person name="Ma X."/>
            <person name="Naidoo K."/>
            <person name="Pethybridge S.J."/>
            <person name="Sun J."/>
            <person name="Steenkamp E.T."/>
            <person name="van der Nest M.A."/>
            <person name="van Wyk S."/>
            <person name="Wingfield M.J."/>
            <person name="Xiong C."/>
            <person name="Yue Q."/>
            <person name="Zhang X."/>
        </authorList>
    </citation>
    <scope>NUCLEOTIDE SEQUENCE [LARGE SCALE GENOMIC DNA]</scope>
    <source>
        <strain evidence="3 4">BP6252</strain>
    </source>
</reference>
<evidence type="ECO:0000256" key="1">
    <source>
        <dbReference type="SAM" id="MobiDB-lite"/>
    </source>
</evidence>
<evidence type="ECO:0000313" key="4">
    <source>
        <dbReference type="Proteomes" id="UP000256645"/>
    </source>
</evidence>
<protein>
    <recommendedName>
        <fullName evidence="2">N-acetyltransferase domain-containing protein</fullName>
    </recommendedName>
</protein>
<dbReference type="PANTHER" id="PTHR43233">
    <property type="entry name" value="FAMILY N-ACETYLTRANSFERASE, PUTATIVE (AFU_ORTHOLOGUE AFUA_6G03350)-RELATED"/>
    <property type="match status" value="1"/>
</dbReference>
<name>A0A3D8RFM8_9HELO</name>
<organism evidence="3 4">
    <name type="scientific">Coleophoma cylindrospora</name>
    <dbReference type="NCBI Taxonomy" id="1849047"/>
    <lineage>
        <taxon>Eukaryota</taxon>
        <taxon>Fungi</taxon>
        <taxon>Dikarya</taxon>
        <taxon>Ascomycota</taxon>
        <taxon>Pezizomycotina</taxon>
        <taxon>Leotiomycetes</taxon>
        <taxon>Helotiales</taxon>
        <taxon>Dermateaceae</taxon>
        <taxon>Coleophoma</taxon>
    </lineage>
</organism>
<dbReference type="Proteomes" id="UP000256645">
    <property type="component" value="Unassembled WGS sequence"/>
</dbReference>